<dbReference type="HAMAP" id="MF_04144">
    <property type="entry name" value="TERL_LAMBDA"/>
    <property type="match status" value="1"/>
</dbReference>
<dbReference type="Pfam" id="PF05876">
    <property type="entry name" value="GpA_ATPase"/>
    <property type="match status" value="1"/>
</dbReference>
<feature type="domain" description="Terminase large subunit GpA endonuclease" evidence="2">
    <location>
        <begin position="303"/>
        <end position="587"/>
    </location>
</feature>
<name>A0A6L5TDF5_9FIRM</name>
<organism evidence="3 4">
    <name type="scientific">Faecalibacterium prausnitzii</name>
    <dbReference type="NCBI Taxonomy" id="853"/>
    <lineage>
        <taxon>Bacteria</taxon>
        <taxon>Bacillati</taxon>
        <taxon>Bacillota</taxon>
        <taxon>Clostridia</taxon>
        <taxon>Eubacteriales</taxon>
        <taxon>Oscillospiraceae</taxon>
        <taxon>Faecalibacterium</taxon>
    </lineage>
</organism>
<dbReference type="Gene3D" id="3.40.50.300">
    <property type="entry name" value="P-loop containing nucleotide triphosphate hydrolases"/>
    <property type="match status" value="1"/>
</dbReference>
<dbReference type="AlphaFoldDB" id="A0A6L5TDF5"/>
<dbReference type="InterPro" id="IPR051220">
    <property type="entry name" value="TFA_Chaperone"/>
</dbReference>
<dbReference type="InterPro" id="IPR046453">
    <property type="entry name" value="GpA_ATPase"/>
</dbReference>
<evidence type="ECO:0000259" key="2">
    <source>
        <dbReference type="Pfam" id="PF20454"/>
    </source>
</evidence>
<dbReference type="PANTHER" id="PTHR34413:SF2">
    <property type="entry name" value="PROPHAGE TAIL FIBER ASSEMBLY PROTEIN HOMOLOG TFAE-RELATED"/>
    <property type="match status" value="1"/>
</dbReference>
<dbReference type="InterPro" id="IPR046454">
    <property type="entry name" value="GpA_endonuclease"/>
</dbReference>
<dbReference type="Proteomes" id="UP000477010">
    <property type="component" value="Unassembled WGS sequence"/>
</dbReference>
<feature type="domain" description="Phage terminase large subunit GpA ATPase" evidence="1">
    <location>
        <begin position="48"/>
        <end position="292"/>
    </location>
</feature>
<dbReference type="InterPro" id="IPR027417">
    <property type="entry name" value="P-loop_NTPase"/>
</dbReference>
<accession>A0A6L5TDF5</accession>
<dbReference type="PANTHER" id="PTHR34413">
    <property type="entry name" value="PROPHAGE TAIL FIBER ASSEMBLY PROTEIN HOMOLOG TFAE-RELATED-RELATED"/>
    <property type="match status" value="1"/>
</dbReference>
<evidence type="ECO:0000313" key="4">
    <source>
        <dbReference type="Proteomes" id="UP000477010"/>
    </source>
</evidence>
<sequence>MTKKRKTVEVAPEVKELFARVLLKLKPPPKLTVSEWADKYRRMSPEASAGTGRWHTDNAPYQRAVMDAIGDPHIRMVVVKTSSQIGKTEIILNTLGYAIDYTPAPTLVMQPTVEMGQTFSKDRLAPMIRDTPELRKKVDAKSRFSGNTIMQKAFPGGHVTIVGANSPAGLASRPIKFVLADEVDRYPASAGTEGDPLTLARTRQTTYWDKKTVLVSTPTIKGTSRIEKAWLESTMEEWTVPCPECGEYQPLVWANVVFDRENWPHGGVQYRCEYCGCIAGEYRWKAQGRKGKYVALHPEREVRGFHLNVLASSFCAWSGIVTEFLSAKEALDHGNPELMKAWVNTKLGETWEERGESADDMALYSRREMYPATVPAGVLVLTCGIDVQDDRFELELVGWGVGKESWGIRYQKIYGDPLKPQIWEDLDKFLQTRWRREDGVVLNILAAAMDTGGHHTDAVYRFCLERWQRHLYAIKGRGGVETVFVSKPSTGNRVGVPLYTIGVDNGKTMVYQRLNVQTPGPNYCHFPLDEAAGYDETYFKGLTAEKQVVRWKKGRPTTAWELKDPNYHRNEPLDCRDYALAALEIANPVLEDPDAETEMPVVQHPAGRRIVSGGIG</sequence>
<dbReference type="InterPro" id="IPR008866">
    <property type="entry name" value="Phage_lambda_GpA-like"/>
</dbReference>
<dbReference type="GO" id="GO:0004519">
    <property type="term" value="F:endonuclease activity"/>
    <property type="evidence" value="ECO:0007669"/>
    <property type="project" value="InterPro"/>
</dbReference>
<proteinExistence type="inferred from homology"/>
<dbReference type="GO" id="GO:0005524">
    <property type="term" value="F:ATP binding"/>
    <property type="evidence" value="ECO:0007669"/>
    <property type="project" value="InterPro"/>
</dbReference>
<dbReference type="EMBL" id="WKQE01000002">
    <property type="protein sequence ID" value="MSC79695.1"/>
    <property type="molecule type" value="Genomic_DNA"/>
</dbReference>
<gene>
    <name evidence="3" type="ORF">GKD85_02470</name>
</gene>
<dbReference type="RefSeq" id="WP_154252015.1">
    <property type="nucleotide sequence ID" value="NZ_JBBNNX010000002.1"/>
</dbReference>
<evidence type="ECO:0000259" key="1">
    <source>
        <dbReference type="Pfam" id="PF05876"/>
    </source>
</evidence>
<dbReference type="Pfam" id="PF20454">
    <property type="entry name" value="GpA_nuclease"/>
    <property type="match status" value="1"/>
</dbReference>
<comment type="caution">
    <text evidence="3">The sequence shown here is derived from an EMBL/GenBank/DDBJ whole genome shotgun (WGS) entry which is preliminary data.</text>
</comment>
<evidence type="ECO:0000313" key="3">
    <source>
        <dbReference type="EMBL" id="MSC79695.1"/>
    </source>
</evidence>
<dbReference type="GO" id="GO:0016887">
    <property type="term" value="F:ATP hydrolysis activity"/>
    <property type="evidence" value="ECO:0007669"/>
    <property type="project" value="InterPro"/>
</dbReference>
<reference evidence="3 4" key="1">
    <citation type="journal article" date="2019" name="Nat. Med.">
        <title>A library of human gut bacterial isolates paired with longitudinal multiomics data enables mechanistic microbiome research.</title>
        <authorList>
            <person name="Poyet M."/>
            <person name="Groussin M."/>
            <person name="Gibbons S.M."/>
            <person name="Avila-Pacheco J."/>
            <person name="Jiang X."/>
            <person name="Kearney S.M."/>
            <person name="Perrotta A.R."/>
            <person name="Berdy B."/>
            <person name="Zhao S."/>
            <person name="Lieberman T.D."/>
            <person name="Swanson P.K."/>
            <person name="Smith M."/>
            <person name="Roesemann S."/>
            <person name="Alexander J.E."/>
            <person name="Rich S.A."/>
            <person name="Livny J."/>
            <person name="Vlamakis H."/>
            <person name="Clish C."/>
            <person name="Bullock K."/>
            <person name="Deik A."/>
            <person name="Scott J."/>
            <person name="Pierce K.A."/>
            <person name="Xavier R.J."/>
            <person name="Alm E.J."/>
        </authorList>
    </citation>
    <scope>NUCLEOTIDE SEQUENCE [LARGE SCALE GENOMIC DNA]</scope>
    <source>
        <strain evidence="3 4">BIOML-B9</strain>
    </source>
</reference>
<protein>
    <submittedName>
        <fullName evidence="3">Phage terminase large subunit family protein</fullName>
    </submittedName>
</protein>